<accession>A0AAE1HE09</accession>
<sequence>MYVSHSLSLAGTSKPREWGKGRVTRNPGRAQDKEYYKRDFAPRAAWDPRPSCFQNNEPFTSKELEDFHKSVQLSLRRTGEDCPFIKHIPLQYPDFDFDEETMEDMKLNQLIDIFYDEFNDNFNTGYFTPSPSEKDKQLRCEPFLFKGTQEQSDSDTWKRLRSVMITASTAKTVLSLKSPEAKKNFLKRHLWQMNQVTTKAMQYGINNEEKARKRYTRIVTAEDDKTTVEVTGLWGNPIAPFLGCSPDGIVTSGDGNKWLLEIKCLWILRDKNPKLFEKILTKEQLSRFPLRRLPNNELELKKNHSHYYQVQMAMDVLDLEECDYFIWSQKGHLLVPVVRDREFWQSKHQRLVDIHYTLLIPEYFLKRTPRNLDPVEFTRMDDD</sequence>
<reference evidence="3" key="2">
    <citation type="journal article" date="2023" name="BMC Genomics">
        <title>Pest status, molecular evolution, and epigenetic factors derived from the genome assembly of Frankliniella fusca, a thysanopteran phytovirus vector.</title>
        <authorList>
            <person name="Catto M.A."/>
            <person name="Labadie P.E."/>
            <person name="Jacobson A.L."/>
            <person name="Kennedy G.G."/>
            <person name="Srinivasan R."/>
            <person name="Hunt B.G."/>
        </authorList>
    </citation>
    <scope>NUCLEOTIDE SEQUENCE</scope>
    <source>
        <strain evidence="3">PL_HMW_Pooled</strain>
    </source>
</reference>
<reference evidence="3" key="1">
    <citation type="submission" date="2021-07" db="EMBL/GenBank/DDBJ databases">
        <authorList>
            <person name="Catto M.A."/>
            <person name="Jacobson A."/>
            <person name="Kennedy G."/>
            <person name="Labadie P."/>
            <person name="Hunt B.G."/>
            <person name="Srinivasan R."/>
        </authorList>
    </citation>
    <scope>NUCLEOTIDE SEQUENCE</scope>
    <source>
        <strain evidence="3">PL_HMW_Pooled</strain>
        <tissue evidence="3">Head</tissue>
    </source>
</reference>
<dbReference type="InterPro" id="IPR019080">
    <property type="entry name" value="YqaJ_viral_recombinase"/>
</dbReference>
<gene>
    <name evidence="3" type="ORF">KUF71_008681</name>
</gene>
<dbReference type="Gene3D" id="3.90.320.10">
    <property type="match status" value="1"/>
</dbReference>
<dbReference type="CDD" id="cd22343">
    <property type="entry name" value="PDDEXK_lambda_exonuclease-like"/>
    <property type="match status" value="1"/>
</dbReference>
<keyword evidence="4" id="KW-1185">Reference proteome</keyword>
<evidence type="ECO:0000313" key="3">
    <source>
        <dbReference type="EMBL" id="KAK3919554.1"/>
    </source>
</evidence>
<dbReference type="InterPro" id="IPR051703">
    <property type="entry name" value="NF-kappa-B_Signaling_Reg"/>
</dbReference>
<dbReference type="PANTHER" id="PTHR46609:SF8">
    <property type="entry name" value="YQAJ VIRAL RECOMBINASE DOMAIN-CONTAINING PROTEIN"/>
    <property type="match status" value="1"/>
</dbReference>
<organism evidence="3 4">
    <name type="scientific">Frankliniella fusca</name>
    <dbReference type="NCBI Taxonomy" id="407009"/>
    <lineage>
        <taxon>Eukaryota</taxon>
        <taxon>Metazoa</taxon>
        <taxon>Ecdysozoa</taxon>
        <taxon>Arthropoda</taxon>
        <taxon>Hexapoda</taxon>
        <taxon>Insecta</taxon>
        <taxon>Pterygota</taxon>
        <taxon>Neoptera</taxon>
        <taxon>Paraneoptera</taxon>
        <taxon>Thysanoptera</taxon>
        <taxon>Terebrantia</taxon>
        <taxon>Thripoidea</taxon>
        <taxon>Thripidae</taxon>
        <taxon>Frankliniella</taxon>
    </lineage>
</organism>
<evidence type="ECO:0000259" key="2">
    <source>
        <dbReference type="Pfam" id="PF09588"/>
    </source>
</evidence>
<dbReference type="PANTHER" id="PTHR46609">
    <property type="entry name" value="EXONUCLEASE, PHAGE-TYPE/RECB, C-TERMINAL DOMAIN-CONTAINING PROTEIN"/>
    <property type="match status" value="1"/>
</dbReference>
<dbReference type="Pfam" id="PF09588">
    <property type="entry name" value="YqaJ"/>
    <property type="match status" value="1"/>
</dbReference>
<feature type="domain" description="YqaJ viral recombinase" evidence="2">
    <location>
        <begin position="157"/>
        <end position="266"/>
    </location>
</feature>
<feature type="compositionally biased region" description="Polar residues" evidence="1">
    <location>
        <begin position="1"/>
        <end position="11"/>
    </location>
</feature>
<dbReference type="EMBL" id="JAHWGI010000979">
    <property type="protein sequence ID" value="KAK3919554.1"/>
    <property type="molecule type" value="Genomic_DNA"/>
</dbReference>
<feature type="region of interest" description="Disordered" evidence="1">
    <location>
        <begin position="1"/>
        <end position="29"/>
    </location>
</feature>
<dbReference type="InterPro" id="IPR011604">
    <property type="entry name" value="PDDEXK-like_dom_sf"/>
</dbReference>
<dbReference type="AlphaFoldDB" id="A0AAE1HE09"/>
<dbReference type="Proteomes" id="UP001219518">
    <property type="component" value="Unassembled WGS sequence"/>
</dbReference>
<dbReference type="SUPFAM" id="SSF52980">
    <property type="entry name" value="Restriction endonuclease-like"/>
    <property type="match status" value="1"/>
</dbReference>
<evidence type="ECO:0000256" key="1">
    <source>
        <dbReference type="SAM" id="MobiDB-lite"/>
    </source>
</evidence>
<evidence type="ECO:0000313" key="4">
    <source>
        <dbReference type="Proteomes" id="UP001219518"/>
    </source>
</evidence>
<name>A0AAE1HE09_9NEOP</name>
<comment type="caution">
    <text evidence="3">The sequence shown here is derived from an EMBL/GenBank/DDBJ whole genome shotgun (WGS) entry which is preliminary data.</text>
</comment>
<proteinExistence type="predicted"/>
<protein>
    <submittedName>
        <fullName evidence="3">Alkaline nuclease</fullName>
    </submittedName>
</protein>
<dbReference type="GO" id="GO:0006281">
    <property type="term" value="P:DNA repair"/>
    <property type="evidence" value="ECO:0007669"/>
    <property type="project" value="UniProtKB-ARBA"/>
</dbReference>
<dbReference type="InterPro" id="IPR011335">
    <property type="entry name" value="Restrct_endonuc-II-like"/>
</dbReference>